<dbReference type="AlphaFoldDB" id="A0A5P8VSP7"/>
<proteinExistence type="predicted"/>
<name>A0A5P8VSP7_9NOSO</name>
<dbReference type="RefSeq" id="WP_118163665.1">
    <property type="nucleotide sequence ID" value="NZ_CP045226.1"/>
</dbReference>
<dbReference type="CDD" id="cd09872">
    <property type="entry name" value="PIN_Sll0205-like"/>
    <property type="match status" value="1"/>
</dbReference>
<dbReference type="KEGG" id="nsh:GXM_00875"/>
<protein>
    <submittedName>
        <fullName evidence="2">Type II toxin-antitoxin system VapC family toxin</fullName>
    </submittedName>
</protein>
<accession>A0A5P8VSP7</accession>
<evidence type="ECO:0000313" key="3">
    <source>
        <dbReference type="Proteomes" id="UP000326678"/>
    </source>
</evidence>
<dbReference type="PANTHER" id="PTHR36173">
    <property type="entry name" value="RIBONUCLEASE VAPC16-RELATED"/>
    <property type="match status" value="1"/>
</dbReference>
<keyword evidence="3" id="KW-1185">Reference proteome</keyword>
<feature type="domain" description="PIN" evidence="1">
    <location>
        <begin position="4"/>
        <end position="123"/>
    </location>
</feature>
<evidence type="ECO:0000259" key="1">
    <source>
        <dbReference type="Pfam" id="PF01850"/>
    </source>
</evidence>
<dbReference type="EMBL" id="CP045226">
    <property type="protein sequence ID" value="QFS43402.1"/>
    <property type="molecule type" value="Genomic_DNA"/>
</dbReference>
<sequence length="132" mass="15001">MKLLLDTQCWLWWFTQPELLNEAAIAHIADETNELWLSVASIWEIGIKVAIGKLPLPDPLDSYISSRMTVLAMRSLEITASHALQAAALPLHHRDPFDRMFIAQAQIEEMTLVSADSMFYKYDISLLWAAKS</sequence>
<dbReference type="PANTHER" id="PTHR36173:SF2">
    <property type="entry name" value="RIBONUCLEASE VAPC16"/>
    <property type="match status" value="1"/>
</dbReference>
<dbReference type="SUPFAM" id="SSF88723">
    <property type="entry name" value="PIN domain-like"/>
    <property type="match status" value="1"/>
</dbReference>
<dbReference type="InterPro" id="IPR002716">
    <property type="entry name" value="PIN_dom"/>
</dbReference>
<dbReference type="InterPro" id="IPR052919">
    <property type="entry name" value="TA_system_RNase"/>
</dbReference>
<organism evidence="2 3">
    <name type="scientific">Nostoc sphaeroides CCNUC1</name>
    <dbReference type="NCBI Taxonomy" id="2653204"/>
    <lineage>
        <taxon>Bacteria</taxon>
        <taxon>Bacillati</taxon>
        <taxon>Cyanobacteriota</taxon>
        <taxon>Cyanophyceae</taxon>
        <taxon>Nostocales</taxon>
        <taxon>Nostocaceae</taxon>
        <taxon>Nostoc</taxon>
    </lineage>
</organism>
<reference evidence="2 3" key="1">
    <citation type="submission" date="2019-10" db="EMBL/GenBank/DDBJ databases">
        <title>Genomic and transcriptomic insights into the perfect genentic adaptation of a filamentous nitrogen-fixing cyanobacterium to rice fields.</title>
        <authorList>
            <person name="Chen Z."/>
        </authorList>
    </citation>
    <scope>NUCLEOTIDE SEQUENCE [LARGE SCALE GENOMIC DNA]</scope>
    <source>
        <strain evidence="2">CCNUC1</strain>
    </source>
</reference>
<dbReference type="Pfam" id="PF01850">
    <property type="entry name" value="PIN"/>
    <property type="match status" value="1"/>
</dbReference>
<dbReference type="InterPro" id="IPR029060">
    <property type="entry name" value="PIN-like_dom_sf"/>
</dbReference>
<dbReference type="Gene3D" id="3.40.50.1010">
    <property type="entry name" value="5'-nuclease"/>
    <property type="match status" value="1"/>
</dbReference>
<dbReference type="InterPro" id="IPR041705">
    <property type="entry name" value="PIN_Sll0205"/>
</dbReference>
<evidence type="ECO:0000313" key="2">
    <source>
        <dbReference type="EMBL" id="QFS43402.1"/>
    </source>
</evidence>
<gene>
    <name evidence="2" type="ORF">GXM_00875</name>
</gene>
<dbReference type="Proteomes" id="UP000326678">
    <property type="component" value="Chromosome Gxm1"/>
</dbReference>